<reference evidence="1" key="1">
    <citation type="submission" date="2023-01" db="EMBL/GenBank/DDBJ databases">
        <authorList>
            <person name="Van Ghelder C."/>
            <person name="Rancurel C."/>
        </authorList>
    </citation>
    <scope>NUCLEOTIDE SEQUENCE</scope>
    <source>
        <strain evidence="1">CNCM I-4278</strain>
    </source>
</reference>
<evidence type="ECO:0000313" key="1">
    <source>
        <dbReference type="EMBL" id="CAI6342098.1"/>
    </source>
</evidence>
<dbReference type="Proteomes" id="UP001152607">
    <property type="component" value="Unassembled WGS sequence"/>
</dbReference>
<proteinExistence type="predicted"/>
<protein>
    <submittedName>
        <fullName evidence="1">Uncharacterized protein</fullName>
    </submittedName>
</protein>
<name>A0A9W4US83_9PLEO</name>
<dbReference type="AlphaFoldDB" id="A0A9W4US83"/>
<dbReference type="EMBL" id="CAOQHR010000013">
    <property type="protein sequence ID" value="CAI6342098.1"/>
    <property type="molecule type" value="Genomic_DNA"/>
</dbReference>
<organism evidence="1 2">
    <name type="scientific">Periconia digitata</name>
    <dbReference type="NCBI Taxonomy" id="1303443"/>
    <lineage>
        <taxon>Eukaryota</taxon>
        <taxon>Fungi</taxon>
        <taxon>Dikarya</taxon>
        <taxon>Ascomycota</taxon>
        <taxon>Pezizomycotina</taxon>
        <taxon>Dothideomycetes</taxon>
        <taxon>Pleosporomycetidae</taxon>
        <taxon>Pleosporales</taxon>
        <taxon>Massarineae</taxon>
        <taxon>Periconiaceae</taxon>
        <taxon>Periconia</taxon>
    </lineage>
</organism>
<accession>A0A9W4US83</accession>
<keyword evidence="2" id="KW-1185">Reference proteome</keyword>
<sequence length="152" mass="16848">MTSCRFPTSPHIFPRIIHRYTCRSSNQTIQLISSSPSKAEVLNLWKVTTNNSTTTGQTVGWTTSIEIANTLRHAESNGSCKWKLFLAKLGVDKKLLPMQVLGEATSWGGWRHLADRTQAIGTTAGVYKEYMDLTCTLSVPLMLKSGWTGNSQ</sequence>
<gene>
    <name evidence="1" type="ORF">PDIGIT_LOCUS15301</name>
</gene>
<evidence type="ECO:0000313" key="2">
    <source>
        <dbReference type="Proteomes" id="UP001152607"/>
    </source>
</evidence>
<comment type="caution">
    <text evidence="1">The sequence shown here is derived from an EMBL/GenBank/DDBJ whole genome shotgun (WGS) entry which is preliminary data.</text>
</comment>